<proteinExistence type="predicted"/>
<dbReference type="Pfam" id="PF11751">
    <property type="entry name" value="PorP_SprF"/>
    <property type="match status" value="1"/>
</dbReference>
<sequence>MKAFKNTIQAAFLLAITLLSTVSLAQQQGMFTQYMFNGLAINPAYAGSHETLSLTALTRYQWVGIDGAPNTQSFSAHAPIKKEQIALGLQLFNDDIGVSKTFNMFAAAAYRINFDKTTLSLGLQLGFSSYKSNVSTLNPIWDNNDIALSEDVREPFKPNMGTGAYYYGDRFYLGLSLPTLFNATINSFEIEDTGLTYESGTSRRHVFLTGGYVFDLGHHFKLKPSGLIKYVAGAPIQMDINLNLLIDEVIWVGTSYRSGESLDFLLELQLTSSLRFGYAYDYILNDINMISSGSHELMLNYRIEFKKDRVTSPRYF</sequence>
<protein>
    <submittedName>
        <fullName evidence="2">Type IX secretion system membrane protein PorP/SprF</fullName>
    </submittedName>
</protein>
<evidence type="ECO:0000256" key="1">
    <source>
        <dbReference type="SAM" id="SignalP"/>
    </source>
</evidence>
<accession>A0ABY6D1J0</accession>
<dbReference type="Proteomes" id="UP001062165">
    <property type="component" value="Chromosome"/>
</dbReference>
<gene>
    <name evidence="2" type="ORF">N7E81_16460</name>
</gene>
<keyword evidence="3" id="KW-1185">Reference proteome</keyword>
<keyword evidence="1" id="KW-0732">Signal</keyword>
<name>A0ABY6D1J0_9BACT</name>
<evidence type="ECO:0000313" key="3">
    <source>
        <dbReference type="Proteomes" id="UP001062165"/>
    </source>
</evidence>
<dbReference type="NCBIfam" id="TIGR03519">
    <property type="entry name" value="T9SS_PorP_fam"/>
    <property type="match status" value="1"/>
</dbReference>
<feature type="signal peptide" evidence="1">
    <location>
        <begin position="1"/>
        <end position="25"/>
    </location>
</feature>
<reference evidence="2" key="1">
    <citation type="submission" date="2022-10" db="EMBL/GenBank/DDBJ databases">
        <title>Comparative genomics and taxonomic characterization of three novel marine species of genus Reichenbachiella exhibiting antioxidant and polysaccharide degradation activities.</title>
        <authorList>
            <person name="Muhammad N."/>
            <person name="Lee Y.-J."/>
            <person name="Ko J."/>
            <person name="Kim S.-G."/>
        </authorList>
    </citation>
    <scope>NUCLEOTIDE SEQUENCE</scope>
    <source>
        <strain evidence="2">Wsw4-B4</strain>
    </source>
</reference>
<organism evidence="2 3">
    <name type="scientific">Reichenbachiella carrageenanivorans</name>
    <dbReference type="NCBI Taxonomy" id="2979869"/>
    <lineage>
        <taxon>Bacteria</taxon>
        <taxon>Pseudomonadati</taxon>
        <taxon>Bacteroidota</taxon>
        <taxon>Cytophagia</taxon>
        <taxon>Cytophagales</taxon>
        <taxon>Reichenbachiellaceae</taxon>
        <taxon>Reichenbachiella</taxon>
    </lineage>
</organism>
<dbReference type="EMBL" id="CP106735">
    <property type="protein sequence ID" value="UXX78948.1"/>
    <property type="molecule type" value="Genomic_DNA"/>
</dbReference>
<dbReference type="RefSeq" id="WP_263050692.1">
    <property type="nucleotide sequence ID" value="NZ_CP106735.1"/>
</dbReference>
<dbReference type="InterPro" id="IPR019861">
    <property type="entry name" value="PorP/SprF_Bacteroidetes"/>
</dbReference>
<feature type="chain" id="PRO_5045897253" evidence="1">
    <location>
        <begin position="26"/>
        <end position="316"/>
    </location>
</feature>
<evidence type="ECO:0000313" key="2">
    <source>
        <dbReference type="EMBL" id="UXX78948.1"/>
    </source>
</evidence>